<dbReference type="AlphaFoldDB" id="A0A6J6DUN3"/>
<reference evidence="2" key="1">
    <citation type="submission" date="2020-05" db="EMBL/GenBank/DDBJ databases">
        <authorList>
            <person name="Chiriac C."/>
            <person name="Salcher M."/>
            <person name="Ghai R."/>
            <person name="Kavagutti S V."/>
        </authorList>
    </citation>
    <scope>NUCLEOTIDE SEQUENCE</scope>
</reference>
<evidence type="ECO:0000256" key="1">
    <source>
        <dbReference type="SAM" id="MobiDB-lite"/>
    </source>
</evidence>
<proteinExistence type="predicted"/>
<sequence length="164" mass="18051">MEEPTAAKMRGSGSNNSLPFGNSFGERMLFMGAVRMTPAENPLKTSKILVVTRPARGPARRKMVPRASQGTLRTAPNKKKMRNDGSLHPRASPHHKENAARANRAMAIVQASSWGRWRRSHRSQVLRPKATAIRAEAAARAVFKVTVVKARGSPTEFVKPCTKQ</sequence>
<dbReference type="EMBL" id="CAEZTI010000131">
    <property type="protein sequence ID" value="CAB4566904.1"/>
    <property type="molecule type" value="Genomic_DNA"/>
</dbReference>
<evidence type="ECO:0000313" key="2">
    <source>
        <dbReference type="EMBL" id="CAB4566904.1"/>
    </source>
</evidence>
<gene>
    <name evidence="2" type="ORF">UFOPK1619_00707</name>
</gene>
<feature type="region of interest" description="Disordered" evidence="1">
    <location>
        <begin position="55"/>
        <end position="104"/>
    </location>
</feature>
<protein>
    <submittedName>
        <fullName evidence="2">Unannotated protein</fullName>
    </submittedName>
</protein>
<name>A0A6J6DUN3_9ZZZZ</name>
<organism evidence="2">
    <name type="scientific">freshwater metagenome</name>
    <dbReference type="NCBI Taxonomy" id="449393"/>
    <lineage>
        <taxon>unclassified sequences</taxon>
        <taxon>metagenomes</taxon>
        <taxon>ecological metagenomes</taxon>
    </lineage>
</organism>
<accession>A0A6J6DUN3</accession>